<dbReference type="eggNOG" id="COG1376">
    <property type="taxonomic scope" value="Bacteria"/>
</dbReference>
<evidence type="ECO:0000256" key="1">
    <source>
        <dbReference type="SAM" id="MobiDB-lite"/>
    </source>
</evidence>
<dbReference type="GeneID" id="95416849"/>
<dbReference type="Proteomes" id="UP000007257">
    <property type="component" value="Chromosome"/>
</dbReference>
<organism evidence="3 4">
    <name type="scientific">Rahnella sp. (strain Y9602)</name>
    <dbReference type="NCBI Taxonomy" id="2703885"/>
    <lineage>
        <taxon>Bacteria</taxon>
        <taxon>Pseudomonadati</taxon>
        <taxon>Pseudomonadota</taxon>
        <taxon>Gammaproteobacteria</taxon>
        <taxon>Enterobacterales</taxon>
        <taxon>Yersiniaceae</taxon>
        <taxon>Rahnella</taxon>
    </lineage>
</organism>
<dbReference type="EMBL" id="CP002505">
    <property type="protein sequence ID" value="ADW74164.1"/>
    <property type="molecule type" value="Genomic_DNA"/>
</dbReference>
<reference evidence="4" key="1">
    <citation type="submission" date="2011-01" db="EMBL/GenBank/DDBJ databases">
        <title>Complete sequence of chromosome of Rahnella sp. Y9602.</title>
        <authorList>
            <consortium name="US DOE Joint Genome Institute"/>
            <person name="Lucas S."/>
            <person name="Copeland A."/>
            <person name="Lapidus A."/>
            <person name="Cheng J.-F."/>
            <person name="Goodwin L."/>
            <person name="Pitluck S."/>
            <person name="Lu M."/>
            <person name="Detter J.C."/>
            <person name="Han C."/>
            <person name="Tapia R."/>
            <person name="Land M."/>
            <person name="Hauser L."/>
            <person name="Kyrpides N."/>
            <person name="Ivanova N."/>
            <person name="Ovchinnikova G."/>
            <person name="Pagani I."/>
            <person name="Sobecky P.A."/>
            <person name="Martinez R.J."/>
            <person name="Woyke T."/>
        </authorList>
    </citation>
    <scope>NUCLEOTIDE SEQUENCE [LARGE SCALE GENOMIC DNA]</scope>
    <source>
        <strain evidence="4">Y9602</strain>
    </source>
</reference>
<feature type="domain" description="Tlde1" evidence="2">
    <location>
        <begin position="23"/>
        <end position="112"/>
    </location>
</feature>
<dbReference type="KEGG" id="rah:Rahaq_2557"/>
<reference evidence="3 4" key="2">
    <citation type="journal article" date="2012" name="J. Bacteriol.">
        <title>Complete Genome Sequence of Rahnella sp. Strain Y9602, a Gammaproteobacterium Isolate from Metal- and Radionuclide-Contaminated Soil.</title>
        <authorList>
            <person name="Martinez R.J."/>
            <person name="Bruce D."/>
            <person name="Detter C."/>
            <person name="Goodwin L.A."/>
            <person name="Han J."/>
            <person name="Han C.S."/>
            <person name="Held B."/>
            <person name="Land M.L."/>
            <person name="Mikhailova N."/>
            <person name="Nolan M."/>
            <person name="Pennacchio L."/>
            <person name="Pitluck S."/>
            <person name="Tapia R."/>
            <person name="Woyke T."/>
            <person name="Sobecky P.A."/>
        </authorList>
    </citation>
    <scope>NUCLEOTIDE SEQUENCE [LARGE SCALE GENOMIC DNA]</scope>
    <source>
        <strain evidence="3 4">Y9602</strain>
    </source>
</reference>
<dbReference type="Pfam" id="PF10908">
    <property type="entry name" value="Tlde1_dom"/>
    <property type="match status" value="1"/>
</dbReference>
<dbReference type="AlphaFoldDB" id="A0A0H3FBC3"/>
<protein>
    <recommendedName>
        <fullName evidence="2">Tlde1 domain-containing protein</fullName>
    </recommendedName>
</protein>
<accession>A0A0H3FBC3</accession>
<proteinExistence type="predicted"/>
<dbReference type="RefSeq" id="WP_013575864.1">
    <property type="nucleotide sequence ID" value="NC_015061.1"/>
</dbReference>
<dbReference type="OrthoDB" id="7569468at2"/>
<dbReference type="InterPro" id="IPR021225">
    <property type="entry name" value="Tlde1_dom"/>
</dbReference>
<name>A0A0H3FBC3_RAHSY</name>
<sequence length="121" mass="13324" precursor="true">MSWTYEVSSRKFYHDGTYQFTGSYAGAPGYKNDPAQECLKDRGPLPRGSYQIGSPHTSHRTGKYSLSLTPSSSNNMCGRDAFKIHGDSSQHPGEASSGCIVTSLTERKRIWASGDRELTVK</sequence>
<evidence type="ECO:0000313" key="3">
    <source>
        <dbReference type="EMBL" id="ADW74164.1"/>
    </source>
</evidence>
<feature type="region of interest" description="Disordered" evidence="1">
    <location>
        <begin position="40"/>
        <end position="63"/>
    </location>
</feature>
<evidence type="ECO:0000313" key="4">
    <source>
        <dbReference type="Proteomes" id="UP000007257"/>
    </source>
</evidence>
<evidence type="ECO:0000259" key="2">
    <source>
        <dbReference type="Pfam" id="PF10908"/>
    </source>
</evidence>
<dbReference type="HOGENOM" id="CLU_137289_0_0_6"/>
<gene>
    <name evidence="3" type="ordered locus">Rahaq_2557</name>
</gene>